<protein>
    <recommendedName>
        <fullName evidence="4">DUF992 domain-containing protein</fullName>
    </recommendedName>
</protein>
<dbReference type="RefSeq" id="WP_079600492.1">
    <property type="nucleotide sequence ID" value="NZ_LT670817.1"/>
</dbReference>
<name>A0A1M5J6F2_9BRAD</name>
<dbReference type="Proteomes" id="UP000189796">
    <property type="component" value="Chromosome I"/>
</dbReference>
<dbReference type="Pfam" id="PF06186">
    <property type="entry name" value="DUF992"/>
    <property type="match status" value="1"/>
</dbReference>
<evidence type="ECO:0000313" key="2">
    <source>
        <dbReference type="EMBL" id="SHG36196.1"/>
    </source>
</evidence>
<feature type="signal peptide" evidence="1">
    <location>
        <begin position="1"/>
        <end position="25"/>
    </location>
</feature>
<evidence type="ECO:0000256" key="1">
    <source>
        <dbReference type="SAM" id="SignalP"/>
    </source>
</evidence>
<gene>
    <name evidence="2" type="ORF">SAMN05443248_1283</name>
</gene>
<accession>A0A1M5J6F2</accession>
<dbReference type="EMBL" id="LT670817">
    <property type="protein sequence ID" value="SHG36196.1"/>
    <property type="molecule type" value="Genomic_DNA"/>
</dbReference>
<evidence type="ECO:0000313" key="3">
    <source>
        <dbReference type="Proteomes" id="UP000189796"/>
    </source>
</evidence>
<sequence length="179" mass="18819">MRLSRLTIASIATAALVLPIPSANALPPVRAGILQCQGGQNVGFVVGSVTSLQCMFESDGSPPEPYVATVRRFGVDLGFTQQTQFSWAVSAPSSRVARGELAGNYGGVGANASVGVGFGGNFLVGGPQNSYALQPLSVQGQTGLNVAAGVADIELEPVQFAHRGYHRHHYYHHHHHHHG</sequence>
<keyword evidence="1" id="KW-0732">Signal</keyword>
<proteinExistence type="predicted"/>
<reference evidence="2 3" key="1">
    <citation type="submission" date="2016-11" db="EMBL/GenBank/DDBJ databases">
        <authorList>
            <person name="Jaros S."/>
            <person name="Januszkiewicz K."/>
            <person name="Wedrychowicz H."/>
        </authorList>
    </citation>
    <scope>NUCLEOTIDE SEQUENCE [LARGE SCALE GENOMIC DNA]</scope>
    <source>
        <strain evidence="2 3">GAS138</strain>
    </source>
</reference>
<evidence type="ECO:0008006" key="4">
    <source>
        <dbReference type="Google" id="ProtNLM"/>
    </source>
</evidence>
<dbReference type="AlphaFoldDB" id="A0A1M5J6F2"/>
<dbReference type="InterPro" id="IPR009333">
    <property type="entry name" value="DUF992"/>
</dbReference>
<dbReference type="OrthoDB" id="7362478at2"/>
<organism evidence="2 3">
    <name type="scientific">Bradyrhizobium erythrophlei</name>
    <dbReference type="NCBI Taxonomy" id="1437360"/>
    <lineage>
        <taxon>Bacteria</taxon>
        <taxon>Pseudomonadati</taxon>
        <taxon>Pseudomonadota</taxon>
        <taxon>Alphaproteobacteria</taxon>
        <taxon>Hyphomicrobiales</taxon>
        <taxon>Nitrobacteraceae</taxon>
        <taxon>Bradyrhizobium</taxon>
    </lineage>
</organism>
<feature type="chain" id="PRO_5013336456" description="DUF992 domain-containing protein" evidence="1">
    <location>
        <begin position="26"/>
        <end position="179"/>
    </location>
</feature>